<feature type="transmembrane region" description="Helical" evidence="1">
    <location>
        <begin position="117"/>
        <end position="139"/>
    </location>
</feature>
<dbReference type="PANTHER" id="PTHR38454:SF1">
    <property type="entry name" value="INTEGRAL MEMBRANE PROTEIN"/>
    <property type="match status" value="1"/>
</dbReference>
<feature type="transmembrane region" description="Helical" evidence="1">
    <location>
        <begin position="160"/>
        <end position="181"/>
    </location>
</feature>
<feature type="transmembrane region" description="Helical" evidence="1">
    <location>
        <begin position="209"/>
        <end position="238"/>
    </location>
</feature>
<feature type="transmembrane region" description="Helical" evidence="1">
    <location>
        <begin position="324"/>
        <end position="344"/>
    </location>
</feature>
<comment type="caution">
    <text evidence="2">The sequence shown here is derived from an EMBL/GenBank/DDBJ whole genome shotgun (WGS) entry which is preliminary data.</text>
</comment>
<feature type="transmembrane region" description="Helical" evidence="1">
    <location>
        <begin position="380"/>
        <end position="399"/>
    </location>
</feature>
<dbReference type="Pfam" id="PF09586">
    <property type="entry name" value="YfhO"/>
    <property type="match status" value="2"/>
</dbReference>
<dbReference type="Proteomes" id="UP000473091">
    <property type="component" value="Unassembled WGS sequence"/>
</dbReference>
<reference evidence="2 3" key="2">
    <citation type="submission" date="2020-03" db="EMBL/GenBank/DDBJ databases">
        <title>Investigating the evolutionary divergence of the Butyrivibrio group.</title>
        <authorList>
            <person name="Skvortsov T."/>
            <person name="Santos F.G."/>
            <person name="Ting K.S."/>
            <person name="Creevey C.J."/>
        </authorList>
    </citation>
    <scope>NUCLEOTIDE SEQUENCE [LARGE SCALE GENOMIC DNA]</scope>
    <source>
        <strain evidence="2 3">MZ8</strain>
    </source>
</reference>
<feature type="transmembrane region" description="Helical" evidence="1">
    <location>
        <begin position="39"/>
        <end position="59"/>
    </location>
</feature>
<evidence type="ECO:0000256" key="1">
    <source>
        <dbReference type="SAM" id="Phobius"/>
    </source>
</evidence>
<proteinExistence type="predicted"/>
<sequence length="774" mass="86502">MPESLSNLLKYARIGVNNTVCEVNMTSNFSIRKIFSNKVVLTGLLCFLLAFLSLIIFVIQGDGFLIIRDDFNQQQIPFTTGLHNSIIDSGLSGFSWCVDLGSSTLQAYSFYEMGSPFFWLSMLFPVHAFPYVVAWIYMLKYTVAGIFSFLYLKRFLKEENWAVLGAVLYAFSGFSTVNLMYYHFHDVIALFPLLLIGLEILIEKKDNRLFILSVFLNAFLNYFFFIGETIFLIVYYLFRFSRKDLKGMAKEILRSISGALLGVGMAAVLFIPSILYIMQNSRSKSDFSSEGLFNNLRYILFNLKGIILPAESMPDMSAIFPSKFYSTAAYLPMIGLVLVIAYIIKKRDWLSRLLIFCLVGAFWPAIGNGFFLYMDCQNRWWHAFVLMMVLASCLVLESLEDYKAAIKVGSIINSLLIGLLFITVFFFFKDPEGASTVYSASRFTVYTGIAFLGIVATVICLTCFKRNYKILILGVSGFAVVTTALTLYVYRSKGSDTSSYKELYDVACQIDLPDDQYRINNASNVVSMVNNASGFSLFTSTDSVGVTTFEEIFDYRDAVNGLNKNEYTGLAQLLAGKYYLSTEADGNNVVATYDSNGITYYLLETNACPIGYKVDSYISEDDLKSLPIENRAIALLQAAVVSSSDDAPASVSAVSASDINLDASIDELVDRAKENAVFDFSKDGHGFSCKSNYDKTSTLYFSVPYDTGWSAAIDGRKADIIQSGGMMLLEVPAGQHDIVFTYVTPYYKLGLCISLVCWVIFLILLAINKKTKNS</sequence>
<dbReference type="PANTHER" id="PTHR38454">
    <property type="entry name" value="INTEGRAL MEMBRANE PROTEIN-RELATED"/>
    <property type="match status" value="1"/>
</dbReference>
<evidence type="ECO:0000313" key="2">
    <source>
        <dbReference type="EMBL" id="NEX02260.1"/>
    </source>
</evidence>
<feature type="transmembrane region" description="Helical" evidence="1">
    <location>
        <begin position="746"/>
        <end position="767"/>
    </location>
</feature>
<feature type="transmembrane region" description="Helical" evidence="1">
    <location>
        <begin position="258"/>
        <end position="278"/>
    </location>
</feature>
<keyword evidence="1" id="KW-0812">Transmembrane</keyword>
<feature type="transmembrane region" description="Helical" evidence="1">
    <location>
        <begin position="471"/>
        <end position="490"/>
    </location>
</feature>
<accession>A0A6M0LJC9</accession>
<dbReference type="AlphaFoldDB" id="A0A6M0LJC9"/>
<reference evidence="2 3" key="1">
    <citation type="submission" date="2019-09" db="EMBL/GenBank/DDBJ databases">
        <authorList>
            <person name="Pidcock S.E."/>
            <person name="Huws S.A."/>
        </authorList>
    </citation>
    <scope>NUCLEOTIDE SEQUENCE [LARGE SCALE GENOMIC DNA]</scope>
    <source>
        <strain evidence="2 3">MZ8</strain>
    </source>
</reference>
<keyword evidence="1" id="KW-0472">Membrane</keyword>
<evidence type="ECO:0000313" key="3">
    <source>
        <dbReference type="Proteomes" id="UP000473091"/>
    </source>
</evidence>
<protein>
    <submittedName>
        <fullName evidence="2">YfhO family protein</fullName>
    </submittedName>
</protein>
<name>A0A6M0LJC9_PSEXY</name>
<gene>
    <name evidence="2" type="ORF">F0Q01_10265</name>
</gene>
<organism evidence="2 3">
    <name type="scientific">Pseudobutyrivibrio xylanivorans</name>
    <dbReference type="NCBI Taxonomy" id="185007"/>
    <lineage>
        <taxon>Bacteria</taxon>
        <taxon>Bacillati</taxon>
        <taxon>Bacillota</taxon>
        <taxon>Clostridia</taxon>
        <taxon>Lachnospirales</taxon>
        <taxon>Lachnospiraceae</taxon>
        <taxon>Pseudobutyrivibrio</taxon>
    </lineage>
</organism>
<feature type="transmembrane region" description="Helical" evidence="1">
    <location>
        <begin position="411"/>
        <end position="428"/>
    </location>
</feature>
<dbReference type="InterPro" id="IPR018580">
    <property type="entry name" value="Uncharacterised_YfhO"/>
</dbReference>
<feature type="transmembrane region" description="Helical" evidence="1">
    <location>
        <begin position="443"/>
        <end position="464"/>
    </location>
</feature>
<dbReference type="EMBL" id="VTVE01000003">
    <property type="protein sequence ID" value="NEX02260.1"/>
    <property type="molecule type" value="Genomic_DNA"/>
</dbReference>
<feature type="transmembrane region" description="Helical" evidence="1">
    <location>
        <begin position="353"/>
        <end position="374"/>
    </location>
</feature>
<dbReference type="RefSeq" id="WP_090488656.1">
    <property type="nucleotide sequence ID" value="NZ_VTVE01000003.1"/>
</dbReference>
<keyword evidence="1" id="KW-1133">Transmembrane helix</keyword>